<dbReference type="InterPro" id="IPR012334">
    <property type="entry name" value="Pectin_lyas_fold"/>
</dbReference>
<keyword evidence="2" id="KW-0624">Polysaccharide degradation</keyword>
<dbReference type="PANTHER" id="PTHR31683:SF18">
    <property type="entry name" value="PECTATE LYASE 21-RELATED"/>
    <property type="match status" value="1"/>
</dbReference>
<dbReference type="Gene3D" id="2.160.20.10">
    <property type="entry name" value="Single-stranded right-handed beta-helix, Pectin lyase-like"/>
    <property type="match status" value="1"/>
</dbReference>
<feature type="region of interest" description="Disordered" evidence="3">
    <location>
        <begin position="125"/>
        <end position="148"/>
    </location>
</feature>
<dbReference type="AlphaFoldDB" id="A0A7G7VI05"/>
<organism evidence="5 6">
    <name type="scientific">Selenomonas timonae</name>
    <dbReference type="NCBI Taxonomy" id="2754044"/>
    <lineage>
        <taxon>Bacteria</taxon>
        <taxon>Bacillati</taxon>
        <taxon>Bacillota</taxon>
        <taxon>Negativicutes</taxon>
        <taxon>Selenomonadales</taxon>
        <taxon>Selenomonadaceae</taxon>
        <taxon>Selenomonas</taxon>
    </lineage>
</organism>
<dbReference type="GO" id="GO:0005576">
    <property type="term" value="C:extracellular region"/>
    <property type="evidence" value="ECO:0007669"/>
    <property type="project" value="UniProtKB-SubCell"/>
</dbReference>
<keyword evidence="6" id="KW-1185">Reference proteome</keyword>
<accession>A0A7G7VI05</accession>
<evidence type="ECO:0000313" key="5">
    <source>
        <dbReference type="EMBL" id="QNH53748.1"/>
    </source>
</evidence>
<evidence type="ECO:0000259" key="4">
    <source>
        <dbReference type="SMART" id="SM00656"/>
    </source>
</evidence>
<dbReference type="InterPro" id="IPR045032">
    <property type="entry name" value="PEL"/>
</dbReference>
<evidence type="ECO:0000313" key="6">
    <source>
        <dbReference type="Proteomes" id="UP000515480"/>
    </source>
</evidence>
<dbReference type="Pfam" id="PF00544">
    <property type="entry name" value="Pectate_lyase_4"/>
    <property type="match status" value="1"/>
</dbReference>
<dbReference type="PANTHER" id="PTHR31683">
    <property type="entry name" value="PECTATE LYASE 18-RELATED"/>
    <property type="match status" value="1"/>
</dbReference>
<feature type="domain" description="Pectate lyase" evidence="4">
    <location>
        <begin position="129"/>
        <end position="356"/>
    </location>
</feature>
<protein>
    <submittedName>
        <fullName evidence="5">Pectate lyase</fullName>
    </submittedName>
</protein>
<dbReference type="Proteomes" id="UP000515480">
    <property type="component" value="Chromosome"/>
</dbReference>
<gene>
    <name evidence="5" type="ORF">H1B31_07600</name>
</gene>
<evidence type="ECO:0000256" key="3">
    <source>
        <dbReference type="SAM" id="MobiDB-lite"/>
    </source>
</evidence>
<dbReference type="SUPFAM" id="SSF51126">
    <property type="entry name" value="Pectin lyase-like"/>
    <property type="match status" value="1"/>
</dbReference>
<dbReference type="GO" id="GO:0030570">
    <property type="term" value="F:pectate lyase activity"/>
    <property type="evidence" value="ECO:0007669"/>
    <property type="project" value="InterPro"/>
</dbReference>
<dbReference type="InterPro" id="IPR002022">
    <property type="entry name" value="Pec_lyase"/>
</dbReference>
<dbReference type="EMBL" id="CP060204">
    <property type="protein sequence ID" value="QNH53748.1"/>
    <property type="molecule type" value="Genomic_DNA"/>
</dbReference>
<dbReference type="GO" id="GO:0000272">
    <property type="term" value="P:polysaccharide catabolic process"/>
    <property type="evidence" value="ECO:0007669"/>
    <property type="project" value="UniProtKB-KW"/>
</dbReference>
<feature type="compositionally biased region" description="Basic and acidic residues" evidence="3">
    <location>
        <begin position="130"/>
        <end position="140"/>
    </location>
</feature>
<keyword evidence="2" id="KW-0964">Secreted</keyword>
<reference evidence="5 6" key="1">
    <citation type="submission" date="2020-07" db="EMBL/GenBank/DDBJ databases">
        <title>Complete genome and description of Selenomonas timonensis sp. nov., a new bacterium isolated from a gingivitis subject.</title>
        <authorList>
            <person name="Antezack A."/>
        </authorList>
    </citation>
    <scope>NUCLEOTIDE SEQUENCE [LARGE SCALE GENOMIC DNA]</scope>
    <source>
        <strain evidence="5 6">Marseille-Q3039</strain>
    </source>
</reference>
<dbReference type="InterPro" id="IPR011050">
    <property type="entry name" value="Pectin_lyase_fold/virulence"/>
</dbReference>
<dbReference type="SMART" id="SM00656">
    <property type="entry name" value="Amb_all"/>
    <property type="match status" value="1"/>
</dbReference>
<comment type="similarity">
    <text evidence="2">Belongs to the polysaccharide lyase 1 family.</text>
</comment>
<name>A0A7G7VI05_9FIRM</name>
<evidence type="ECO:0000256" key="1">
    <source>
        <dbReference type="ARBA" id="ARBA00023239"/>
    </source>
</evidence>
<sequence>MKKKLFLIAYIGALAAVFLLPFVQSPMGKTDFIREVLAKNDGFAAEGSGTTGGAAAVEDNIFRVTNRQELIAALENRKNTEPRILMVYGTIDFDTDADGKHLTMEDYMAEGYDFQQYLDAYAPHSTVPQSRKEEQEEKRKQSQKNQEKNIMVHVPANTSIIGIEHAKLKGVDLVLDADNIIIRNIMFESPYDDFPSWDPNDGPDGNWNSQYDSITIRGGTHIWIDHCHFADGTQPTETYFHREYEHRDGLVDITNQADDITMSYNIFERHNKAILIGNSDAKTSDDGKLNVTLHHNYFHNLVQRAPRVRWGKVHVYNNYYQTYEENGGYPYEYSLGVGKNSKIYAENNVADIDGRTYQDFVKVFGGTEFTAVNNIFNGEKIDTFSEHLSPVAWTPERSMKIDDVNEVKAKVLQQAGVFKEAVTP</sequence>
<dbReference type="RefSeq" id="WP_185979875.1">
    <property type="nucleotide sequence ID" value="NZ_CP060204.1"/>
</dbReference>
<dbReference type="KEGG" id="stim:H1B31_07600"/>
<evidence type="ECO:0000256" key="2">
    <source>
        <dbReference type="RuleBase" id="RU361173"/>
    </source>
</evidence>
<proteinExistence type="inferred from homology"/>
<comment type="subcellular location">
    <subcellularLocation>
        <location evidence="2">Secreted</location>
    </subcellularLocation>
</comment>
<keyword evidence="1 2" id="KW-0456">Lyase</keyword>
<keyword evidence="2" id="KW-0119">Carbohydrate metabolism</keyword>